<dbReference type="SMART" id="SM00248">
    <property type="entry name" value="ANK"/>
    <property type="match status" value="11"/>
</dbReference>
<feature type="domain" description="SOCS box" evidence="4">
    <location>
        <begin position="628"/>
        <end position="682"/>
    </location>
</feature>
<feature type="repeat" description="ANK" evidence="3">
    <location>
        <begin position="36"/>
        <end position="61"/>
    </location>
</feature>
<dbReference type="CDD" id="cd03716">
    <property type="entry name" value="SOCS_ASB_like"/>
    <property type="match status" value="1"/>
</dbReference>
<dbReference type="InterPro" id="IPR001496">
    <property type="entry name" value="SOCS_box"/>
</dbReference>
<feature type="repeat" description="ANK" evidence="3">
    <location>
        <begin position="546"/>
        <end position="578"/>
    </location>
</feature>
<dbReference type="Gene3D" id="1.25.40.20">
    <property type="entry name" value="Ankyrin repeat-containing domain"/>
    <property type="match status" value="3"/>
</dbReference>
<feature type="repeat" description="ANK" evidence="3">
    <location>
        <begin position="310"/>
        <end position="342"/>
    </location>
</feature>
<dbReference type="SUPFAM" id="SSF48403">
    <property type="entry name" value="Ankyrin repeat"/>
    <property type="match status" value="2"/>
</dbReference>
<reference evidence="5 6" key="1">
    <citation type="submission" date="2017-12" db="EMBL/GenBank/DDBJ databases">
        <title>Hemimetabolous genomes reveal molecular basis of termite eusociality.</title>
        <authorList>
            <person name="Harrison M.C."/>
            <person name="Jongepier E."/>
            <person name="Robertson H.M."/>
            <person name="Arning N."/>
            <person name="Bitard-Feildel T."/>
            <person name="Chao H."/>
            <person name="Childers C.P."/>
            <person name="Dinh H."/>
            <person name="Doddapaneni H."/>
            <person name="Dugan S."/>
            <person name="Gowin J."/>
            <person name="Greiner C."/>
            <person name="Han Y."/>
            <person name="Hu H."/>
            <person name="Hughes D.S.T."/>
            <person name="Huylmans A.-K."/>
            <person name="Kemena C."/>
            <person name="Kremer L.P.M."/>
            <person name="Lee S.L."/>
            <person name="Lopez-Ezquerra A."/>
            <person name="Mallet L."/>
            <person name="Monroy-Kuhn J.M."/>
            <person name="Moser A."/>
            <person name="Murali S.C."/>
            <person name="Muzny D.M."/>
            <person name="Otani S."/>
            <person name="Piulachs M.-D."/>
            <person name="Poelchau M."/>
            <person name="Qu J."/>
            <person name="Schaub F."/>
            <person name="Wada-Katsumata A."/>
            <person name="Worley K.C."/>
            <person name="Xie Q."/>
            <person name="Ylla G."/>
            <person name="Poulsen M."/>
            <person name="Gibbs R.A."/>
            <person name="Schal C."/>
            <person name="Richards S."/>
            <person name="Belles X."/>
            <person name="Korb J."/>
            <person name="Bornberg-Bauer E."/>
        </authorList>
    </citation>
    <scope>NUCLEOTIDE SEQUENCE [LARGE SCALE GENOMIC DNA]</scope>
    <source>
        <tissue evidence="5">Whole body</tissue>
    </source>
</reference>
<dbReference type="InterPro" id="IPR051631">
    <property type="entry name" value="Ankyrin-KH/SAM_domain"/>
</dbReference>
<dbReference type="InParanoid" id="A0A2J7RF50"/>
<evidence type="ECO:0000259" key="4">
    <source>
        <dbReference type="PROSITE" id="PS50225"/>
    </source>
</evidence>
<organism evidence="5 6">
    <name type="scientific">Cryptotermes secundus</name>
    <dbReference type="NCBI Taxonomy" id="105785"/>
    <lineage>
        <taxon>Eukaryota</taxon>
        <taxon>Metazoa</taxon>
        <taxon>Ecdysozoa</taxon>
        <taxon>Arthropoda</taxon>
        <taxon>Hexapoda</taxon>
        <taxon>Insecta</taxon>
        <taxon>Pterygota</taxon>
        <taxon>Neoptera</taxon>
        <taxon>Polyneoptera</taxon>
        <taxon>Dictyoptera</taxon>
        <taxon>Blattodea</taxon>
        <taxon>Blattoidea</taxon>
        <taxon>Termitoidae</taxon>
        <taxon>Kalotermitidae</taxon>
        <taxon>Cryptotermitinae</taxon>
        <taxon>Cryptotermes</taxon>
    </lineage>
</organism>
<feature type="repeat" description="ANK" evidence="3">
    <location>
        <begin position="471"/>
        <end position="503"/>
    </location>
</feature>
<sequence length="685" mass="75429">MDSLEEQLFAAVSRGDANCVNCLLAQGANVNFVCSSGRTPLGTAAQMGNMAILQVLLDASSVPVTLPENFYKQDQANHHLKHRSKKNRRDYSHINNAKKCVFEHTDNLTSNTINIDAACLENTEGVRKQCSVSLSSDLELDSTVTDLSNPSSQKQNLGYFIVVHKDGSVQHSPSSMEGENLRQAVDENWNQGMSECAGSCAGVQNETSAGALNDDRTPDGMDGLEWDVEVEDKGKGSEGEEEDSWASLYRWYADILDRTSSLLQLPHRCDVNHQDVYGRCAVHYAAEQGHMDALHLLTTAGCRLDIGDSDNLTPLHLAAARDYYKVAKMLLDAGVEVNRKTSDKTSALHIAASRGFIDTVRVLLGGGANIDSLDASDRTPLLLAVSRGHDDVVELLIKHGAKVNTEEIHGYTPLCEAVWQKAVPLVQMLLGAGAKITQSHFLLHYAILHRHTEMAELLLKAGSIVNLRDDNGDSPLIVAARTGVCQLAELLLMNGAAVNYPNALTGSMPLHEAVEFIRDSNHSTFKSMFHILRSYGAILNVQTCTGGDTPLFRAILLEKDRAASLLIRYGTDVNLCDVEACVVDNLCLARKRNNFHLAQMIVYAGFDLQHCTPDLQPPSESASLSLDNLRDWLIYMKFNPMRLTELCRLVIRTQLGERVYEKITSSYLPLTLKKYVLLEDVDFCD</sequence>
<dbReference type="OrthoDB" id="194358at2759"/>
<dbReference type="PANTHER" id="PTHR23206">
    <property type="entry name" value="MASK PROTEIN"/>
    <property type="match status" value="1"/>
</dbReference>
<feature type="repeat" description="ANK" evidence="3">
    <location>
        <begin position="409"/>
        <end position="441"/>
    </location>
</feature>
<name>A0A2J7RF50_9NEOP</name>
<feature type="repeat" description="ANK" evidence="3">
    <location>
        <begin position="277"/>
        <end position="309"/>
    </location>
</feature>
<dbReference type="Pfam" id="PF07525">
    <property type="entry name" value="SOCS_box"/>
    <property type="match status" value="1"/>
</dbReference>
<dbReference type="GO" id="GO:0045087">
    <property type="term" value="P:innate immune response"/>
    <property type="evidence" value="ECO:0007669"/>
    <property type="project" value="TreeGrafter"/>
</dbReference>
<dbReference type="PROSITE" id="PS50088">
    <property type="entry name" value="ANK_REPEAT"/>
    <property type="match status" value="9"/>
</dbReference>
<dbReference type="PANTHER" id="PTHR23206:SF8">
    <property type="entry name" value="ANKYRIN REPEAT AND KH DOMAIN-CONTAINING 1"/>
    <property type="match status" value="1"/>
</dbReference>
<dbReference type="Pfam" id="PF13637">
    <property type="entry name" value="Ank_4"/>
    <property type="match status" value="1"/>
</dbReference>
<keyword evidence="6" id="KW-1185">Reference proteome</keyword>
<dbReference type="Gene3D" id="1.10.750.20">
    <property type="entry name" value="SOCS box"/>
    <property type="match status" value="1"/>
</dbReference>
<dbReference type="Pfam" id="PF12796">
    <property type="entry name" value="Ank_2"/>
    <property type="match status" value="3"/>
</dbReference>
<keyword evidence="1" id="KW-0677">Repeat</keyword>
<dbReference type="EMBL" id="NEVH01004414">
    <property type="protein sequence ID" value="PNF39440.1"/>
    <property type="molecule type" value="Genomic_DNA"/>
</dbReference>
<evidence type="ECO:0000256" key="1">
    <source>
        <dbReference type="ARBA" id="ARBA00022737"/>
    </source>
</evidence>
<dbReference type="InterPro" id="IPR002110">
    <property type="entry name" value="Ankyrin_rpt"/>
</dbReference>
<dbReference type="Proteomes" id="UP000235965">
    <property type="component" value="Unassembled WGS sequence"/>
</dbReference>
<feature type="repeat" description="ANK" evidence="3">
    <location>
        <begin position="438"/>
        <end position="470"/>
    </location>
</feature>
<dbReference type="SMART" id="SM00969">
    <property type="entry name" value="SOCS_box"/>
    <property type="match status" value="1"/>
</dbReference>
<evidence type="ECO:0000256" key="2">
    <source>
        <dbReference type="ARBA" id="ARBA00023043"/>
    </source>
</evidence>
<dbReference type="PRINTS" id="PR01415">
    <property type="entry name" value="ANKYRIN"/>
</dbReference>
<dbReference type="GO" id="GO:0005737">
    <property type="term" value="C:cytoplasm"/>
    <property type="evidence" value="ECO:0007669"/>
    <property type="project" value="TreeGrafter"/>
</dbReference>
<gene>
    <name evidence="5" type="ORF">B7P43_G11775</name>
</gene>
<dbReference type="InterPro" id="IPR036770">
    <property type="entry name" value="Ankyrin_rpt-contain_sf"/>
</dbReference>
<dbReference type="PROSITE" id="PS50225">
    <property type="entry name" value="SOCS"/>
    <property type="match status" value="1"/>
</dbReference>
<proteinExistence type="predicted"/>
<dbReference type="STRING" id="105785.A0A2J7RF50"/>
<evidence type="ECO:0000256" key="3">
    <source>
        <dbReference type="PROSITE-ProRule" id="PRU00023"/>
    </source>
</evidence>
<comment type="caution">
    <text evidence="5">The sequence shown here is derived from an EMBL/GenBank/DDBJ whole genome shotgun (WGS) entry which is preliminary data.</text>
</comment>
<protein>
    <recommendedName>
        <fullName evidence="4">SOCS box domain-containing protein</fullName>
    </recommendedName>
</protein>
<dbReference type="PROSITE" id="PS50297">
    <property type="entry name" value="ANK_REP_REGION"/>
    <property type="match status" value="7"/>
</dbReference>
<accession>A0A2J7RF50</accession>
<dbReference type="AlphaFoldDB" id="A0A2J7RF50"/>
<evidence type="ECO:0000313" key="5">
    <source>
        <dbReference type="EMBL" id="PNF39440.1"/>
    </source>
</evidence>
<feature type="repeat" description="ANK" evidence="3">
    <location>
        <begin position="376"/>
        <end position="408"/>
    </location>
</feature>
<evidence type="ECO:0000313" key="6">
    <source>
        <dbReference type="Proteomes" id="UP000235965"/>
    </source>
</evidence>
<feature type="repeat" description="ANK" evidence="3">
    <location>
        <begin position="343"/>
        <end position="375"/>
    </location>
</feature>
<keyword evidence="2 3" id="KW-0040">ANK repeat</keyword>